<sequence length="145" mass="17206">MFTSLLNSPLTTWNLCNEYTPRYHVYLFNYIRFFYATLSLVHLTNYASLMPHHIYCLPASFFRRLIHNPITNPLPVNVFFENSYVSAANCDDNLVFVVAAMAHYDYIHDLIDIRSIPDFRRTDQHCIREKLEDPSIALERNWKIQ</sequence>
<comment type="caution">
    <text evidence="1">The sequence shown here is derived from an EMBL/GenBank/DDBJ whole genome shotgun (WGS) entry which is preliminary data.</text>
</comment>
<organism evidence="1 2">
    <name type="scientific">Canavalia gladiata</name>
    <name type="common">Sword bean</name>
    <name type="synonym">Dolichos gladiatus</name>
    <dbReference type="NCBI Taxonomy" id="3824"/>
    <lineage>
        <taxon>Eukaryota</taxon>
        <taxon>Viridiplantae</taxon>
        <taxon>Streptophyta</taxon>
        <taxon>Embryophyta</taxon>
        <taxon>Tracheophyta</taxon>
        <taxon>Spermatophyta</taxon>
        <taxon>Magnoliopsida</taxon>
        <taxon>eudicotyledons</taxon>
        <taxon>Gunneridae</taxon>
        <taxon>Pentapetalae</taxon>
        <taxon>rosids</taxon>
        <taxon>fabids</taxon>
        <taxon>Fabales</taxon>
        <taxon>Fabaceae</taxon>
        <taxon>Papilionoideae</taxon>
        <taxon>50 kb inversion clade</taxon>
        <taxon>NPAAA clade</taxon>
        <taxon>indigoferoid/millettioid clade</taxon>
        <taxon>Phaseoleae</taxon>
        <taxon>Canavalia</taxon>
    </lineage>
</organism>
<gene>
    <name evidence="1" type="ORF">VNO77_06078</name>
</gene>
<name>A0AAN9N092_CANGL</name>
<dbReference type="EMBL" id="JAYMYQ010000001">
    <property type="protein sequence ID" value="KAK7363916.1"/>
    <property type="molecule type" value="Genomic_DNA"/>
</dbReference>
<dbReference type="Proteomes" id="UP001367508">
    <property type="component" value="Unassembled WGS sequence"/>
</dbReference>
<accession>A0AAN9N092</accession>
<protein>
    <submittedName>
        <fullName evidence="1">Uncharacterized protein</fullName>
    </submittedName>
</protein>
<reference evidence="1 2" key="1">
    <citation type="submission" date="2024-01" db="EMBL/GenBank/DDBJ databases">
        <title>The genomes of 5 underutilized Papilionoideae crops provide insights into root nodulation and disease resistanc.</title>
        <authorList>
            <person name="Jiang F."/>
        </authorList>
    </citation>
    <scope>NUCLEOTIDE SEQUENCE [LARGE SCALE GENOMIC DNA]</scope>
    <source>
        <strain evidence="1">LVBAO_FW01</strain>
        <tissue evidence="1">Leaves</tissue>
    </source>
</reference>
<evidence type="ECO:0000313" key="2">
    <source>
        <dbReference type="Proteomes" id="UP001367508"/>
    </source>
</evidence>
<proteinExistence type="predicted"/>
<keyword evidence="2" id="KW-1185">Reference proteome</keyword>
<dbReference type="AlphaFoldDB" id="A0AAN9N092"/>
<evidence type="ECO:0000313" key="1">
    <source>
        <dbReference type="EMBL" id="KAK7363916.1"/>
    </source>
</evidence>